<sequence length="312" mass="35208">MSSASSTPPSRREQSHCLSRPFLEEVAAYERMVQVIQRPWRTGQVTARRVGNGPPLVILPGIAATYRGYAALVNRLARSGTIILLDYPGDDPEDGLDLTQIDHDDLTRLVVDWLDHLELAEVGVLGISFGSTLTLKLASHHPDRVSRAAIQGGFARRPLNPLEALALKWGRGLFGGPQRRVERLPLREFVLAWKHRADFPRHDPARWRHYVAENGATLIDPLCHRLSLLEHLDLRPLLPNVPHPILLIQGANDTLIPRRFFEELRLGLPRAEVYIIEECGHQPHYTHPELMADAILGWITRDANPPRRAELK</sequence>
<dbReference type="Pfam" id="PF00561">
    <property type="entry name" value="Abhydrolase_1"/>
    <property type="match status" value="1"/>
</dbReference>
<dbReference type="Proteomes" id="UP000008631">
    <property type="component" value="Chromosome"/>
</dbReference>
<dbReference type="InParanoid" id="E8R115"/>
<reference evidence="2 3" key="2">
    <citation type="journal article" date="2011" name="Stand. Genomic Sci.">
        <title>Complete genome sequence of Isosphaera pallida type strain (IS1B).</title>
        <authorList>
            <consortium name="US DOE Joint Genome Institute (JGI-PGF)"/>
            <person name="Goker M."/>
            <person name="Cleland D."/>
            <person name="Saunders E."/>
            <person name="Lapidus A."/>
            <person name="Nolan M."/>
            <person name="Lucas S."/>
            <person name="Hammon N."/>
            <person name="Deshpande S."/>
            <person name="Cheng J.F."/>
            <person name="Tapia R."/>
            <person name="Han C."/>
            <person name="Goodwin L."/>
            <person name="Pitluck S."/>
            <person name="Liolios K."/>
            <person name="Pagani I."/>
            <person name="Ivanova N."/>
            <person name="Mavromatis K."/>
            <person name="Pati A."/>
            <person name="Chen A."/>
            <person name="Palaniappan K."/>
            <person name="Land M."/>
            <person name="Hauser L."/>
            <person name="Chang Y.J."/>
            <person name="Jeffries C.D."/>
            <person name="Detter J.C."/>
            <person name="Beck B."/>
            <person name="Woyke T."/>
            <person name="Bristow J."/>
            <person name="Eisen J.A."/>
            <person name="Markowitz V."/>
            <person name="Hugenholtz P."/>
            <person name="Kyrpides N.C."/>
            <person name="Klenk H.P."/>
        </authorList>
    </citation>
    <scope>NUCLEOTIDE SEQUENCE [LARGE SCALE GENOMIC DNA]</scope>
    <source>
        <strain evidence="3">ATCC 43644 / DSM 9630 / IS1B</strain>
    </source>
</reference>
<dbReference type="PRINTS" id="PR00111">
    <property type="entry name" value="ABHYDROLASE"/>
</dbReference>
<keyword evidence="3" id="KW-1185">Reference proteome</keyword>
<proteinExistence type="predicted"/>
<organism evidence="2 3">
    <name type="scientific">Isosphaera pallida (strain ATCC 43644 / DSM 9630 / IS1B)</name>
    <dbReference type="NCBI Taxonomy" id="575540"/>
    <lineage>
        <taxon>Bacteria</taxon>
        <taxon>Pseudomonadati</taxon>
        <taxon>Planctomycetota</taxon>
        <taxon>Planctomycetia</taxon>
        <taxon>Isosphaerales</taxon>
        <taxon>Isosphaeraceae</taxon>
        <taxon>Isosphaera</taxon>
    </lineage>
</organism>
<dbReference type="HOGENOM" id="CLU_836496_0_0_0"/>
<dbReference type="FunCoup" id="E8R115">
    <property type="interactions" value="398"/>
</dbReference>
<accession>E8R115</accession>
<dbReference type="PANTHER" id="PTHR43194">
    <property type="entry name" value="HYDROLASE ALPHA/BETA FOLD FAMILY"/>
    <property type="match status" value="1"/>
</dbReference>
<dbReference type="SUPFAM" id="SSF53474">
    <property type="entry name" value="alpha/beta-Hydrolases"/>
    <property type="match status" value="1"/>
</dbReference>
<protein>
    <submittedName>
        <fullName evidence="2">Alpha/beta hydrolase fold protein</fullName>
    </submittedName>
</protein>
<evidence type="ECO:0000259" key="1">
    <source>
        <dbReference type="Pfam" id="PF00561"/>
    </source>
</evidence>
<dbReference type="Gene3D" id="3.40.50.1820">
    <property type="entry name" value="alpha/beta hydrolase"/>
    <property type="match status" value="1"/>
</dbReference>
<evidence type="ECO:0000313" key="2">
    <source>
        <dbReference type="EMBL" id="ADV63366.1"/>
    </source>
</evidence>
<dbReference type="KEGG" id="ipa:Isop_2800"/>
<dbReference type="AlphaFoldDB" id="E8R115"/>
<name>E8R115_ISOPI</name>
<dbReference type="InterPro" id="IPR050228">
    <property type="entry name" value="Carboxylesterase_BioH"/>
</dbReference>
<dbReference type="eggNOG" id="COG2267">
    <property type="taxonomic scope" value="Bacteria"/>
</dbReference>
<dbReference type="GO" id="GO:0016787">
    <property type="term" value="F:hydrolase activity"/>
    <property type="evidence" value="ECO:0007669"/>
    <property type="project" value="UniProtKB-KW"/>
</dbReference>
<reference key="1">
    <citation type="submission" date="2010-11" db="EMBL/GenBank/DDBJ databases">
        <title>The complete sequence of chromosome of Isophaera pallida ATCC 43644.</title>
        <authorList>
            <consortium name="US DOE Joint Genome Institute (JGI-PGF)"/>
            <person name="Lucas S."/>
            <person name="Copeland A."/>
            <person name="Lapidus A."/>
            <person name="Bruce D."/>
            <person name="Goodwin L."/>
            <person name="Pitluck S."/>
            <person name="Kyrpides N."/>
            <person name="Mavromatis K."/>
            <person name="Pagani I."/>
            <person name="Ivanova N."/>
            <person name="Saunders E."/>
            <person name="Brettin T."/>
            <person name="Detter J.C."/>
            <person name="Han C."/>
            <person name="Tapia R."/>
            <person name="Land M."/>
            <person name="Hauser L."/>
            <person name="Markowitz V."/>
            <person name="Cheng J.-F."/>
            <person name="Hugenholtz P."/>
            <person name="Woyke T."/>
            <person name="Wu D."/>
            <person name="Eisen J.A."/>
        </authorList>
    </citation>
    <scope>NUCLEOTIDE SEQUENCE</scope>
    <source>
        <strain>ATCC 43644</strain>
    </source>
</reference>
<keyword evidence="2" id="KW-0378">Hydrolase</keyword>
<evidence type="ECO:0000313" key="3">
    <source>
        <dbReference type="Proteomes" id="UP000008631"/>
    </source>
</evidence>
<dbReference type="PANTHER" id="PTHR43194:SF5">
    <property type="entry name" value="PIMELOYL-[ACYL-CARRIER PROTEIN] METHYL ESTER ESTERASE"/>
    <property type="match status" value="1"/>
</dbReference>
<dbReference type="STRING" id="575540.Isop_2800"/>
<gene>
    <name evidence="2" type="ordered locus">Isop_2800</name>
</gene>
<dbReference type="EMBL" id="CP002353">
    <property type="protein sequence ID" value="ADV63366.1"/>
    <property type="molecule type" value="Genomic_DNA"/>
</dbReference>
<dbReference type="InterPro" id="IPR029058">
    <property type="entry name" value="AB_hydrolase_fold"/>
</dbReference>
<dbReference type="InterPro" id="IPR000073">
    <property type="entry name" value="AB_hydrolase_1"/>
</dbReference>
<feature type="domain" description="AB hydrolase-1" evidence="1">
    <location>
        <begin position="54"/>
        <end position="288"/>
    </location>
</feature>